<dbReference type="SUPFAM" id="SSF50129">
    <property type="entry name" value="GroES-like"/>
    <property type="match status" value="1"/>
</dbReference>
<dbReference type="GO" id="GO:0035925">
    <property type="term" value="F:mRNA 3'-UTR AU-rich region binding"/>
    <property type="evidence" value="ECO:0007669"/>
    <property type="project" value="TreeGrafter"/>
</dbReference>
<dbReference type="EMBL" id="LMYN01000006">
    <property type="protein sequence ID" value="KSA03675.1"/>
    <property type="molecule type" value="Genomic_DNA"/>
</dbReference>
<evidence type="ECO:0000256" key="3">
    <source>
        <dbReference type="ARBA" id="ARBA00043088"/>
    </source>
</evidence>
<dbReference type="InterPro" id="IPR020843">
    <property type="entry name" value="ER"/>
</dbReference>
<dbReference type="InterPro" id="IPR013154">
    <property type="entry name" value="ADH-like_N"/>
</dbReference>
<evidence type="ECO:0000256" key="4">
    <source>
        <dbReference type="ARBA" id="ARBA00070796"/>
    </source>
</evidence>
<dbReference type="RefSeq" id="XP_015469777.1">
    <property type="nucleotide sequence ID" value="XM_015609317.1"/>
</dbReference>
<accession>A0A0V1Q589</accession>
<evidence type="ECO:0000256" key="2">
    <source>
        <dbReference type="ARBA" id="ARBA00023002"/>
    </source>
</evidence>
<keyword evidence="7" id="KW-1185">Reference proteome</keyword>
<dbReference type="OrthoDB" id="48317at2759"/>
<evidence type="ECO:0000259" key="5">
    <source>
        <dbReference type="SMART" id="SM00829"/>
    </source>
</evidence>
<protein>
    <recommendedName>
        <fullName evidence="4">Probable quinone oxidoreductase</fullName>
    </recommendedName>
    <alternativeName>
        <fullName evidence="3">NADPH:quinone reductase</fullName>
    </alternativeName>
</protein>
<dbReference type="AlphaFoldDB" id="A0A0V1Q589"/>
<dbReference type="InterPro" id="IPR047618">
    <property type="entry name" value="QOR-like"/>
</dbReference>
<name>A0A0V1Q589_9ASCO</name>
<dbReference type="PROSITE" id="PS01162">
    <property type="entry name" value="QOR_ZETA_CRYSTAL"/>
    <property type="match status" value="1"/>
</dbReference>
<gene>
    <name evidence="6" type="ORF">AC631_00487</name>
</gene>
<reference evidence="6 7" key="1">
    <citation type="submission" date="2015-11" db="EMBL/GenBank/DDBJ databases">
        <title>The genome of Debaryomyces fabryi.</title>
        <authorList>
            <person name="Tafer H."/>
            <person name="Lopandic K."/>
        </authorList>
    </citation>
    <scope>NUCLEOTIDE SEQUENCE [LARGE SCALE GENOMIC DNA]</scope>
    <source>
        <strain evidence="6 7">CBS 789</strain>
    </source>
</reference>
<sequence>MSTTELPSTQKVVLFEENSDSLDVIKFTDFDTPKITSSNDVIIKNKFAGVNFIDSYFRKGVYPSQKPFIFGREAVGVVAAIGDKVTKFSVGDKVAYLSGSTFAQYTNLTDSYVQILKLDPSTSDESLKFYAASLLQGLTALTFIHEAYNVQKDDYVLVWAAAGGVGNILTQLISKRGAHVIAIASTEEKLALAKNNGAEYLVNHLTDDIVEKVKDITNGKGVNASFDSVGKDSAEISLASLARKGTFVSYGNSSGVVPPLSINRLSPKNLTVLRPQLMGYITTSEEWEHYVRLLFKLIDSGDLKIDLLKTYPLSEYKQATSDLEGRKTTGKLVLEVPQ</sequence>
<dbReference type="SMART" id="SM00829">
    <property type="entry name" value="PKS_ER"/>
    <property type="match status" value="1"/>
</dbReference>
<comment type="caution">
    <text evidence="6">The sequence shown here is derived from an EMBL/GenBank/DDBJ whole genome shotgun (WGS) entry which is preliminary data.</text>
</comment>
<evidence type="ECO:0000313" key="7">
    <source>
        <dbReference type="Proteomes" id="UP000054251"/>
    </source>
</evidence>
<dbReference type="InterPro" id="IPR013149">
    <property type="entry name" value="ADH-like_C"/>
</dbReference>
<dbReference type="InterPro" id="IPR036291">
    <property type="entry name" value="NAD(P)-bd_dom_sf"/>
</dbReference>
<dbReference type="Gene3D" id="3.40.50.720">
    <property type="entry name" value="NAD(P)-binding Rossmann-like Domain"/>
    <property type="match status" value="1"/>
</dbReference>
<feature type="domain" description="Enoyl reductase (ER)" evidence="5">
    <location>
        <begin position="20"/>
        <end position="334"/>
    </location>
</feature>
<keyword evidence="2" id="KW-0560">Oxidoreductase</keyword>
<dbReference type="GO" id="GO:0005829">
    <property type="term" value="C:cytosol"/>
    <property type="evidence" value="ECO:0007669"/>
    <property type="project" value="TreeGrafter"/>
</dbReference>
<dbReference type="GO" id="GO:0003960">
    <property type="term" value="F:quinone reductase (NADPH) activity"/>
    <property type="evidence" value="ECO:0007669"/>
    <property type="project" value="InterPro"/>
</dbReference>
<dbReference type="SUPFAM" id="SSF51735">
    <property type="entry name" value="NAD(P)-binding Rossmann-fold domains"/>
    <property type="match status" value="1"/>
</dbReference>
<dbReference type="Gene3D" id="3.90.180.10">
    <property type="entry name" value="Medium-chain alcohol dehydrogenases, catalytic domain"/>
    <property type="match status" value="1"/>
</dbReference>
<organism evidence="6 7">
    <name type="scientific">Debaryomyces fabryi</name>
    <dbReference type="NCBI Taxonomy" id="58627"/>
    <lineage>
        <taxon>Eukaryota</taxon>
        <taxon>Fungi</taxon>
        <taxon>Dikarya</taxon>
        <taxon>Ascomycota</taxon>
        <taxon>Saccharomycotina</taxon>
        <taxon>Pichiomycetes</taxon>
        <taxon>Debaryomycetaceae</taxon>
        <taxon>Debaryomyces</taxon>
    </lineage>
</organism>
<dbReference type="CDD" id="cd05286">
    <property type="entry name" value="QOR2"/>
    <property type="match status" value="1"/>
</dbReference>
<evidence type="ECO:0000256" key="1">
    <source>
        <dbReference type="ARBA" id="ARBA00022857"/>
    </source>
</evidence>
<dbReference type="Pfam" id="PF00107">
    <property type="entry name" value="ADH_zinc_N"/>
    <property type="match status" value="1"/>
</dbReference>
<proteinExistence type="predicted"/>
<dbReference type="FunFam" id="3.40.50.720:FF:000053">
    <property type="entry name" value="Quinone oxidoreductase 1"/>
    <property type="match status" value="1"/>
</dbReference>
<dbReference type="GeneID" id="26837496"/>
<dbReference type="PANTHER" id="PTHR48106">
    <property type="entry name" value="QUINONE OXIDOREDUCTASE PIG3-RELATED"/>
    <property type="match status" value="1"/>
</dbReference>
<dbReference type="PANTHER" id="PTHR48106:SF13">
    <property type="entry name" value="QUINONE OXIDOREDUCTASE-RELATED"/>
    <property type="match status" value="1"/>
</dbReference>
<dbReference type="Pfam" id="PF08240">
    <property type="entry name" value="ADH_N"/>
    <property type="match status" value="1"/>
</dbReference>
<keyword evidence="1" id="KW-0521">NADP</keyword>
<dbReference type="GO" id="GO:0070402">
    <property type="term" value="F:NADPH binding"/>
    <property type="evidence" value="ECO:0007669"/>
    <property type="project" value="TreeGrafter"/>
</dbReference>
<dbReference type="InterPro" id="IPR002364">
    <property type="entry name" value="Quin_OxRdtase/zeta-crystal_CS"/>
</dbReference>
<evidence type="ECO:0000313" key="6">
    <source>
        <dbReference type="EMBL" id="KSA03675.1"/>
    </source>
</evidence>
<dbReference type="Proteomes" id="UP000054251">
    <property type="component" value="Unassembled WGS sequence"/>
</dbReference>
<dbReference type="GO" id="GO:0008270">
    <property type="term" value="F:zinc ion binding"/>
    <property type="evidence" value="ECO:0007669"/>
    <property type="project" value="InterPro"/>
</dbReference>
<dbReference type="InterPro" id="IPR011032">
    <property type="entry name" value="GroES-like_sf"/>
</dbReference>